<dbReference type="InterPro" id="IPR057850">
    <property type="entry name" value="Gp11_C"/>
</dbReference>
<evidence type="ECO:0000259" key="1">
    <source>
        <dbReference type="Pfam" id="PF25754"/>
    </source>
</evidence>
<dbReference type="STRING" id="660596.DSJ_19970"/>
<dbReference type="Proteomes" id="UP000192380">
    <property type="component" value="Chromosome"/>
</dbReference>
<evidence type="ECO:0000313" key="3">
    <source>
        <dbReference type="EMBL" id="EHU01920.1"/>
    </source>
</evidence>
<accession>H3R9Q7</accession>
<dbReference type="EMBL" id="AHIE01000002">
    <property type="protein sequence ID" value="EHU01920.1"/>
    <property type="molecule type" value="Genomic_DNA"/>
</dbReference>
<name>H3R9Q7_PANSE</name>
<reference evidence="3" key="2">
    <citation type="submission" date="2012-01" db="EMBL/GenBank/DDBJ databases">
        <authorList>
            <person name="Biehl B.S."/>
            <person name="Ding Y."/>
            <person name="Dugan-Rocha S.P."/>
            <person name="Gibbs R.A."/>
            <person name="Glasner J.D."/>
            <person name="Kovar C."/>
            <person name="Muzny D.M."/>
            <person name="Neeno-Eckwall E.C."/>
            <person name="Perna N.T."/>
            <person name="Qin X."/>
            <person name="von Bodman S.B."/>
            <person name="Weinstock G.M."/>
        </authorList>
    </citation>
    <scope>NUCLEOTIDE SEQUENCE</scope>
    <source>
        <strain evidence="3">DC283</strain>
    </source>
</reference>
<dbReference type="OrthoDB" id="6555802at2"/>
<dbReference type="KEGG" id="pstw:DSJ_19970"/>
<dbReference type="RefSeq" id="WP_006118100.1">
    <property type="nucleotide sequence ID" value="NZ_AHIE01000002.1"/>
</dbReference>
<sequence>MSMAKRLTSYKWIEGNSDIPADVLSAAYETGAGKAICAVCQIDEALQGEGFPKLVWAYLDVDYAGMICRNTGRDISSYIVRWLPVDGSSLALGPELTGEHSRIS</sequence>
<organism evidence="3 4">
    <name type="scientific">Pantoea stewartii subsp. stewartii DC283</name>
    <dbReference type="NCBI Taxonomy" id="660596"/>
    <lineage>
        <taxon>Bacteria</taxon>
        <taxon>Pseudomonadati</taxon>
        <taxon>Pseudomonadota</taxon>
        <taxon>Gammaproteobacteria</taxon>
        <taxon>Enterobacterales</taxon>
        <taxon>Erwiniaceae</taxon>
        <taxon>Pantoea</taxon>
    </lineage>
</organism>
<feature type="domain" description="Gp11 C-terminal" evidence="1">
    <location>
        <begin position="11"/>
        <end position="88"/>
    </location>
</feature>
<evidence type="ECO:0000313" key="5">
    <source>
        <dbReference type="Proteomes" id="UP000192380"/>
    </source>
</evidence>
<dbReference type="AlphaFoldDB" id="H3R9Q7"/>
<dbReference type="Pfam" id="PF25754">
    <property type="entry name" value="Gp11_C"/>
    <property type="match status" value="1"/>
</dbReference>
<dbReference type="Proteomes" id="UP000005050">
    <property type="component" value="Unassembled WGS sequence"/>
</dbReference>
<keyword evidence="5" id="KW-1185">Reference proteome</keyword>
<proteinExistence type="predicted"/>
<dbReference type="EMBL" id="CP017581">
    <property type="protein sequence ID" value="ARF51369.1"/>
    <property type="molecule type" value="Genomic_DNA"/>
</dbReference>
<dbReference type="PATRIC" id="fig|660596.6.peg.625"/>
<reference evidence="2 5" key="3">
    <citation type="submission" date="2016-10" db="EMBL/GenBank/DDBJ databases">
        <title>Complete Genome Assembly of Pantoea stewartii subsp. stewartii DC283, a Corn Pathogen.</title>
        <authorList>
            <person name="Duong D.A."/>
            <person name="Stevens A.M."/>
            <person name="Jensen R.V."/>
        </authorList>
    </citation>
    <scope>NUCLEOTIDE SEQUENCE [LARGE SCALE GENOMIC DNA]</scope>
    <source>
        <strain evidence="2 5">DC283</strain>
    </source>
</reference>
<gene>
    <name evidence="3" type="ORF">CKS_0389</name>
    <name evidence="2" type="ORF">DSJ_19970</name>
</gene>
<evidence type="ECO:0000313" key="2">
    <source>
        <dbReference type="EMBL" id="ARF51369.1"/>
    </source>
</evidence>
<protein>
    <recommendedName>
        <fullName evidence="1">Gp11 C-terminal domain-containing protein</fullName>
    </recommendedName>
</protein>
<evidence type="ECO:0000313" key="4">
    <source>
        <dbReference type="Proteomes" id="UP000005050"/>
    </source>
</evidence>
<reference evidence="3 4" key="1">
    <citation type="journal article" date="2012" name="Mol. Microbiol.">
        <title>The genetic and structural basis of two distinct terminal side branch residues in stewartan and amylovoran exopolysaccharides and their potential role in host adaptation.</title>
        <authorList>
            <person name="Wang X."/>
            <person name="Yang F."/>
            <person name="von Bodman S.B."/>
        </authorList>
    </citation>
    <scope>NUCLEOTIDE SEQUENCE [LARGE SCALE GENOMIC DNA]</scope>
    <source>
        <strain evidence="3 4">DC283</strain>
    </source>
</reference>